<evidence type="ECO:0000256" key="6">
    <source>
        <dbReference type="PROSITE-ProRule" id="PRU00169"/>
    </source>
</evidence>
<dbReference type="PROSITE" id="PS50109">
    <property type="entry name" value="HIS_KIN"/>
    <property type="match status" value="1"/>
</dbReference>
<dbReference type="EMBL" id="JBHMFC010000008">
    <property type="protein sequence ID" value="MFB9055572.1"/>
    <property type="molecule type" value="Genomic_DNA"/>
</dbReference>
<evidence type="ECO:0000259" key="8">
    <source>
        <dbReference type="PROSITE" id="PS50110"/>
    </source>
</evidence>
<dbReference type="InterPro" id="IPR029016">
    <property type="entry name" value="GAF-like_dom_sf"/>
</dbReference>
<dbReference type="CDD" id="cd00082">
    <property type="entry name" value="HisKA"/>
    <property type="match status" value="1"/>
</dbReference>
<evidence type="ECO:0000313" key="11">
    <source>
        <dbReference type="Proteomes" id="UP001589585"/>
    </source>
</evidence>
<dbReference type="InterPro" id="IPR003661">
    <property type="entry name" value="HisK_dim/P_dom"/>
</dbReference>
<evidence type="ECO:0000256" key="3">
    <source>
        <dbReference type="ARBA" id="ARBA00022553"/>
    </source>
</evidence>
<dbReference type="InterPro" id="IPR004358">
    <property type="entry name" value="Sig_transdc_His_kin-like_C"/>
</dbReference>
<keyword evidence="11" id="KW-1185">Reference proteome</keyword>
<keyword evidence="5" id="KW-0418">Kinase</keyword>
<dbReference type="CDD" id="cd00130">
    <property type="entry name" value="PAS"/>
    <property type="match status" value="1"/>
</dbReference>
<feature type="domain" description="Response regulatory" evidence="8">
    <location>
        <begin position="3"/>
        <end position="120"/>
    </location>
</feature>
<comment type="caution">
    <text evidence="10">The sequence shown here is derived from an EMBL/GenBank/DDBJ whole genome shotgun (WGS) entry which is preliminary data.</text>
</comment>
<dbReference type="InterPro" id="IPR005467">
    <property type="entry name" value="His_kinase_dom"/>
</dbReference>
<dbReference type="PROSITE" id="PS50110">
    <property type="entry name" value="RESPONSE_REGULATORY"/>
    <property type="match status" value="1"/>
</dbReference>
<evidence type="ECO:0000256" key="5">
    <source>
        <dbReference type="ARBA" id="ARBA00022777"/>
    </source>
</evidence>
<dbReference type="Pfam" id="PF00512">
    <property type="entry name" value="HisKA"/>
    <property type="match status" value="1"/>
</dbReference>
<dbReference type="RefSeq" id="WP_379859762.1">
    <property type="nucleotide sequence ID" value="NZ_JBHMFC010000008.1"/>
</dbReference>
<comment type="catalytic activity">
    <reaction evidence="1">
        <text>ATP + protein L-histidine = ADP + protein N-phospho-L-histidine.</text>
        <dbReference type="EC" id="2.7.13.3"/>
    </reaction>
</comment>
<dbReference type="Pfam" id="PF13426">
    <property type="entry name" value="PAS_9"/>
    <property type="match status" value="1"/>
</dbReference>
<dbReference type="SMART" id="SM00388">
    <property type="entry name" value="HisKA"/>
    <property type="match status" value="1"/>
</dbReference>
<proteinExistence type="predicted"/>
<dbReference type="PANTHER" id="PTHR43547:SF2">
    <property type="entry name" value="HYBRID SIGNAL TRANSDUCTION HISTIDINE KINASE C"/>
    <property type="match status" value="1"/>
</dbReference>
<dbReference type="NCBIfam" id="TIGR00229">
    <property type="entry name" value="sensory_box"/>
    <property type="match status" value="1"/>
</dbReference>
<dbReference type="EC" id="2.7.13.3" evidence="2"/>
<dbReference type="SUPFAM" id="SSF52172">
    <property type="entry name" value="CheY-like"/>
    <property type="match status" value="1"/>
</dbReference>
<dbReference type="InterPro" id="IPR003018">
    <property type="entry name" value="GAF"/>
</dbReference>
<dbReference type="Gene3D" id="3.30.450.20">
    <property type="entry name" value="PAS domain"/>
    <property type="match status" value="1"/>
</dbReference>
<dbReference type="InterPro" id="IPR011006">
    <property type="entry name" value="CheY-like_superfamily"/>
</dbReference>
<dbReference type="PANTHER" id="PTHR43547">
    <property type="entry name" value="TWO-COMPONENT HISTIDINE KINASE"/>
    <property type="match status" value="1"/>
</dbReference>
<keyword evidence="4" id="KW-0808">Transferase</keyword>
<feature type="domain" description="PAS" evidence="9">
    <location>
        <begin position="342"/>
        <end position="384"/>
    </location>
</feature>
<evidence type="ECO:0000259" key="7">
    <source>
        <dbReference type="PROSITE" id="PS50109"/>
    </source>
</evidence>
<accession>A0ABV5F815</accession>
<evidence type="ECO:0000256" key="2">
    <source>
        <dbReference type="ARBA" id="ARBA00012438"/>
    </source>
</evidence>
<evidence type="ECO:0000256" key="1">
    <source>
        <dbReference type="ARBA" id="ARBA00000085"/>
    </source>
</evidence>
<feature type="domain" description="Histidine kinase" evidence="7">
    <location>
        <begin position="478"/>
        <end position="690"/>
    </location>
</feature>
<protein>
    <recommendedName>
        <fullName evidence="2">histidine kinase</fullName>
        <ecNumber evidence="2">2.7.13.3</ecNumber>
    </recommendedName>
</protein>
<dbReference type="SMART" id="SM00091">
    <property type="entry name" value="PAS"/>
    <property type="match status" value="1"/>
</dbReference>
<dbReference type="SUPFAM" id="SSF47384">
    <property type="entry name" value="Homodimeric domain of signal transducing histidine kinase"/>
    <property type="match status" value="1"/>
</dbReference>
<feature type="modified residue" description="4-aspartylphosphate" evidence="6">
    <location>
        <position position="52"/>
    </location>
</feature>
<dbReference type="Gene3D" id="1.10.287.130">
    <property type="match status" value="1"/>
</dbReference>
<reference evidence="10 11" key="1">
    <citation type="submission" date="2024-09" db="EMBL/GenBank/DDBJ databases">
        <authorList>
            <person name="Sun Q."/>
            <person name="Mori K."/>
        </authorList>
    </citation>
    <scope>NUCLEOTIDE SEQUENCE [LARGE SCALE GENOMIC DNA]</scope>
    <source>
        <strain evidence="10 11">CECT 8622</strain>
    </source>
</reference>
<evidence type="ECO:0000313" key="10">
    <source>
        <dbReference type="EMBL" id="MFB9055572.1"/>
    </source>
</evidence>
<dbReference type="InterPro" id="IPR035965">
    <property type="entry name" value="PAS-like_dom_sf"/>
</dbReference>
<dbReference type="SMART" id="SM00387">
    <property type="entry name" value="HATPase_c"/>
    <property type="match status" value="1"/>
</dbReference>
<dbReference type="SUPFAM" id="SSF55785">
    <property type="entry name" value="PYP-like sensor domain (PAS domain)"/>
    <property type="match status" value="1"/>
</dbReference>
<dbReference type="Gene3D" id="3.30.565.10">
    <property type="entry name" value="Histidine kinase-like ATPase, C-terminal domain"/>
    <property type="match status" value="1"/>
</dbReference>
<sequence length="690" mass="78952">MKTILIVDDKPENLYLLRVILENKGYLVIEAKHGQEGLDKLHHSKVDLIISDILMPIMDGYIFCQACKKERIFKKIPFIFYTSTYTEQPDEEFALKLGAATFIKKPIDHEDLLAIVEDVLDKVKSQRAYVKRVRINDEEVLKIYSERLINKLEDKTLELNNEILERNKIEQVLIHKNQVMDLITQNTPLNKVLEHIILNFESSHPSYFGSVNLLHPDGHYLETVSAPNLPKDFIVAIGNIPIGENKGSCGTAAFLKKAVIVSNISKDALWADFKDIASKFKLKSCWSIPIIDKEGMVLGTFAMYSHKSKIPSLEDIKDLNHSVGLVIIAIQKNNSISEIKKVEESYKSLIEQATDAIIAYSFDGTIYSFNTYTSSMLGYSNDEFKELRLSDLIEGAFIEDPEKYKKVQNGETVLFNKQLIHKNKTRIDVEISTKLQKDGRFLGIARDVTERKRTEIILKEKNLALTKSNEELDRFVYSASHDLRAPLTSLRGLINITESSLNPDQEEQKLQMQMMSKTIDKMDAFINDILDYSTNSRTQVETEKIDFNELIDTCWDKLKYQKKNEKIITFVNQQTDFFSDKKRIEIIFNSIFSNSLKYYDVDKKEHIVKTSVHVDSESATIIVEDNGIGIEEKYLDNIFDMFYRATKHSTGSGMGMYIVKETIDKLKGTIKVASELSKGSTFTVSLPNLK</sequence>
<organism evidence="10 11">
    <name type="scientific">Mariniflexile ostreae</name>
    <dbReference type="NCBI Taxonomy" id="1520892"/>
    <lineage>
        <taxon>Bacteria</taxon>
        <taxon>Pseudomonadati</taxon>
        <taxon>Bacteroidota</taxon>
        <taxon>Flavobacteriia</taxon>
        <taxon>Flavobacteriales</taxon>
        <taxon>Flavobacteriaceae</taxon>
        <taxon>Mariniflexile</taxon>
    </lineage>
</organism>
<dbReference type="CDD" id="cd00075">
    <property type="entry name" value="HATPase"/>
    <property type="match status" value="1"/>
</dbReference>
<dbReference type="Gene3D" id="3.40.50.2300">
    <property type="match status" value="1"/>
</dbReference>
<evidence type="ECO:0000256" key="4">
    <source>
        <dbReference type="ARBA" id="ARBA00022679"/>
    </source>
</evidence>
<dbReference type="Proteomes" id="UP001589585">
    <property type="component" value="Unassembled WGS sequence"/>
</dbReference>
<dbReference type="InterPro" id="IPR036097">
    <property type="entry name" value="HisK_dim/P_sf"/>
</dbReference>
<keyword evidence="3 6" id="KW-0597">Phosphoprotein</keyword>
<dbReference type="PROSITE" id="PS50112">
    <property type="entry name" value="PAS"/>
    <property type="match status" value="1"/>
</dbReference>
<gene>
    <name evidence="10" type="ORF">ACFFU9_02345</name>
</gene>
<dbReference type="SUPFAM" id="SSF55874">
    <property type="entry name" value="ATPase domain of HSP90 chaperone/DNA topoisomerase II/histidine kinase"/>
    <property type="match status" value="1"/>
</dbReference>
<dbReference type="Pfam" id="PF00072">
    <property type="entry name" value="Response_reg"/>
    <property type="match status" value="1"/>
</dbReference>
<dbReference type="SMART" id="SM00448">
    <property type="entry name" value="REC"/>
    <property type="match status" value="1"/>
</dbReference>
<name>A0ABV5F815_9FLAO</name>
<dbReference type="InterPro" id="IPR001789">
    <property type="entry name" value="Sig_transdc_resp-reg_receiver"/>
</dbReference>
<dbReference type="PRINTS" id="PR00344">
    <property type="entry name" value="BCTRLSENSOR"/>
</dbReference>
<dbReference type="InterPro" id="IPR003594">
    <property type="entry name" value="HATPase_dom"/>
</dbReference>
<dbReference type="Pfam" id="PF02518">
    <property type="entry name" value="HATPase_c"/>
    <property type="match status" value="1"/>
</dbReference>
<evidence type="ECO:0000259" key="9">
    <source>
        <dbReference type="PROSITE" id="PS50112"/>
    </source>
</evidence>
<dbReference type="SUPFAM" id="SSF55781">
    <property type="entry name" value="GAF domain-like"/>
    <property type="match status" value="1"/>
</dbReference>
<dbReference type="Pfam" id="PF13185">
    <property type="entry name" value="GAF_2"/>
    <property type="match status" value="1"/>
</dbReference>
<dbReference type="Gene3D" id="3.30.450.40">
    <property type="match status" value="1"/>
</dbReference>
<dbReference type="InterPro" id="IPR000014">
    <property type="entry name" value="PAS"/>
</dbReference>
<dbReference type="InterPro" id="IPR036890">
    <property type="entry name" value="HATPase_C_sf"/>
</dbReference>